<accession>B3LV89</accession>
<proteinExistence type="predicted"/>
<dbReference type="STRING" id="7217.B3LV89"/>
<dbReference type="Pfam" id="PF02995">
    <property type="entry name" value="DUF229"/>
    <property type="match status" value="1"/>
</dbReference>
<dbReference type="KEGG" id="dan:6501356"/>
<dbReference type="Proteomes" id="UP000007801">
    <property type="component" value="Unassembled WGS sequence"/>
</dbReference>
<evidence type="ECO:0000313" key="2">
    <source>
        <dbReference type="Proteomes" id="UP000007801"/>
    </source>
</evidence>
<dbReference type="CDD" id="cd16021">
    <property type="entry name" value="ALP_like"/>
    <property type="match status" value="1"/>
</dbReference>
<dbReference type="InterPro" id="IPR004245">
    <property type="entry name" value="DUF229"/>
</dbReference>
<evidence type="ECO:0000313" key="1">
    <source>
        <dbReference type="EMBL" id="EDV43621.2"/>
    </source>
</evidence>
<dbReference type="SUPFAM" id="SSF53649">
    <property type="entry name" value="Alkaline phosphatase-like"/>
    <property type="match status" value="1"/>
</dbReference>
<evidence type="ECO:0008006" key="3">
    <source>
        <dbReference type="Google" id="ProtNLM"/>
    </source>
</evidence>
<sequence>MAVFRPEKFEVCSNDTALVTPVYDVIRKRYVLRIDENLATRLLNSSETEYNCHYQEIIRDKNHDSFDRKDRKYFSQNFEVPLHVQGLIVECHRLGNDSDILQSDAYILIQHKSPPLGVSLEPAKRKPSVLMFGIDSLSRINLRRTMPKVYSFLTGSGWYEMQGYNKIGDNTFPNLMAILTGYDPDSALMNVCDWHDKGCLDETPFVWKYFKNASYLTAYAEDETNIGTFNYFKPGFVDQPTDYYGRPNYKSFESGLKTWKCDGCSMKYCIGRRITSSYVYDMAKEFARRYVAKQPIWGLFWSNSFSHDSFQMPSKMEDYVLQYLLDFEDDGVFEHSIMIFMSDHGSRFGKIMSLPSGFLEERLPTMFIYLPPWFRSQYPEYANALEVNVNRLSSNYDLHNTLKHIIELGSPDEPQLPQAHDCPKCQSLFKPLPELRVCEDAGIPEHYCTCVPYQRIKSGWADRIAPLVIKKINEYLDNRNISDICSTLTLSYIHKTEIKVDLDDNFHDLNRIRDVAFYRTKFKVKQNSADFETTLVFNNKTETVEVDVPKISRTDSYEKVSTCVEDKTDKMYCICKSAITDQ</sequence>
<dbReference type="GO" id="GO:0005615">
    <property type="term" value="C:extracellular space"/>
    <property type="evidence" value="ECO:0007669"/>
    <property type="project" value="TreeGrafter"/>
</dbReference>
<reference evidence="1 2" key="1">
    <citation type="journal article" date="2007" name="Nature">
        <title>Evolution of genes and genomes on the Drosophila phylogeny.</title>
        <authorList>
            <consortium name="Drosophila 12 Genomes Consortium"/>
            <person name="Clark A.G."/>
            <person name="Eisen M.B."/>
            <person name="Smith D.R."/>
            <person name="Bergman C.M."/>
            <person name="Oliver B."/>
            <person name="Markow T.A."/>
            <person name="Kaufman T.C."/>
            <person name="Kellis M."/>
            <person name="Gelbart W."/>
            <person name="Iyer V.N."/>
            <person name="Pollard D.A."/>
            <person name="Sackton T.B."/>
            <person name="Larracuente A.M."/>
            <person name="Singh N.D."/>
            <person name="Abad J.P."/>
            <person name="Abt D.N."/>
            <person name="Adryan B."/>
            <person name="Aguade M."/>
            <person name="Akashi H."/>
            <person name="Anderson W.W."/>
            <person name="Aquadro C.F."/>
            <person name="Ardell D.H."/>
            <person name="Arguello R."/>
            <person name="Artieri C.G."/>
            <person name="Barbash D.A."/>
            <person name="Barker D."/>
            <person name="Barsanti P."/>
            <person name="Batterham P."/>
            <person name="Batzoglou S."/>
            <person name="Begun D."/>
            <person name="Bhutkar A."/>
            <person name="Blanco E."/>
            <person name="Bosak S.A."/>
            <person name="Bradley R.K."/>
            <person name="Brand A.D."/>
            <person name="Brent M.R."/>
            <person name="Brooks A.N."/>
            <person name="Brown R.H."/>
            <person name="Butlin R.K."/>
            <person name="Caggese C."/>
            <person name="Calvi B.R."/>
            <person name="Bernardo de Carvalho A."/>
            <person name="Caspi A."/>
            <person name="Castrezana S."/>
            <person name="Celniker S.E."/>
            <person name="Chang J.L."/>
            <person name="Chapple C."/>
            <person name="Chatterji S."/>
            <person name="Chinwalla A."/>
            <person name="Civetta A."/>
            <person name="Clifton S.W."/>
            <person name="Comeron J.M."/>
            <person name="Costello J.C."/>
            <person name="Coyne J.A."/>
            <person name="Daub J."/>
            <person name="David R.G."/>
            <person name="Delcher A.L."/>
            <person name="Delehaunty K."/>
            <person name="Do C.B."/>
            <person name="Ebling H."/>
            <person name="Edwards K."/>
            <person name="Eickbush T."/>
            <person name="Evans J.D."/>
            <person name="Filipski A."/>
            <person name="Findeiss S."/>
            <person name="Freyhult E."/>
            <person name="Fulton L."/>
            <person name="Fulton R."/>
            <person name="Garcia A.C."/>
            <person name="Gardiner A."/>
            <person name="Garfield D.A."/>
            <person name="Garvin B.E."/>
            <person name="Gibson G."/>
            <person name="Gilbert D."/>
            <person name="Gnerre S."/>
            <person name="Godfrey J."/>
            <person name="Good R."/>
            <person name="Gotea V."/>
            <person name="Gravely B."/>
            <person name="Greenberg A.J."/>
            <person name="Griffiths-Jones S."/>
            <person name="Gross S."/>
            <person name="Guigo R."/>
            <person name="Gustafson E.A."/>
            <person name="Haerty W."/>
            <person name="Hahn M.W."/>
            <person name="Halligan D.L."/>
            <person name="Halpern A.L."/>
            <person name="Halter G.M."/>
            <person name="Han M.V."/>
            <person name="Heger A."/>
            <person name="Hillier L."/>
            <person name="Hinrichs A.S."/>
            <person name="Holmes I."/>
            <person name="Hoskins R.A."/>
            <person name="Hubisz M.J."/>
            <person name="Hultmark D."/>
            <person name="Huntley M.A."/>
            <person name="Jaffe D.B."/>
            <person name="Jagadeeshan S."/>
            <person name="Jeck W.R."/>
            <person name="Johnson J."/>
            <person name="Jones C.D."/>
            <person name="Jordan W.C."/>
            <person name="Karpen G.H."/>
            <person name="Kataoka E."/>
            <person name="Keightley P.D."/>
            <person name="Kheradpour P."/>
            <person name="Kirkness E.F."/>
            <person name="Koerich L.B."/>
            <person name="Kristiansen K."/>
            <person name="Kudrna D."/>
            <person name="Kulathinal R.J."/>
            <person name="Kumar S."/>
            <person name="Kwok R."/>
            <person name="Lander E."/>
            <person name="Langley C.H."/>
            <person name="Lapoint R."/>
            <person name="Lazzaro B.P."/>
            <person name="Lee S.J."/>
            <person name="Levesque L."/>
            <person name="Li R."/>
            <person name="Lin C.F."/>
            <person name="Lin M.F."/>
            <person name="Lindblad-Toh K."/>
            <person name="Llopart A."/>
            <person name="Long M."/>
            <person name="Low L."/>
            <person name="Lozovsky E."/>
            <person name="Lu J."/>
            <person name="Luo M."/>
            <person name="Machado C.A."/>
            <person name="Makalowski W."/>
            <person name="Marzo M."/>
            <person name="Matsuda M."/>
            <person name="Matzkin L."/>
            <person name="McAllister B."/>
            <person name="McBride C.S."/>
            <person name="McKernan B."/>
            <person name="McKernan K."/>
            <person name="Mendez-Lago M."/>
            <person name="Minx P."/>
            <person name="Mollenhauer M.U."/>
            <person name="Montooth K."/>
            <person name="Mount S.M."/>
            <person name="Mu X."/>
            <person name="Myers E."/>
            <person name="Negre B."/>
            <person name="Newfeld S."/>
            <person name="Nielsen R."/>
            <person name="Noor M.A."/>
            <person name="O'Grady P."/>
            <person name="Pachter L."/>
            <person name="Papaceit M."/>
            <person name="Parisi M.J."/>
            <person name="Parisi M."/>
            <person name="Parts L."/>
            <person name="Pedersen J.S."/>
            <person name="Pesole G."/>
            <person name="Phillippy A.M."/>
            <person name="Ponting C.P."/>
            <person name="Pop M."/>
            <person name="Porcelli D."/>
            <person name="Powell J.R."/>
            <person name="Prohaska S."/>
            <person name="Pruitt K."/>
            <person name="Puig M."/>
            <person name="Quesneville H."/>
            <person name="Ram K.R."/>
            <person name="Rand D."/>
            <person name="Rasmussen M.D."/>
            <person name="Reed L.K."/>
            <person name="Reenan R."/>
            <person name="Reily A."/>
            <person name="Remington K.A."/>
            <person name="Rieger T.T."/>
            <person name="Ritchie M.G."/>
            <person name="Robin C."/>
            <person name="Rogers Y.H."/>
            <person name="Rohde C."/>
            <person name="Rozas J."/>
            <person name="Rubenfield M.J."/>
            <person name="Ruiz A."/>
            <person name="Russo S."/>
            <person name="Salzberg S.L."/>
            <person name="Sanchez-Gracia A."/>
            <person name="Saranga D.J."/>
            <person name="Sato H."/>
            <person name="Schaeffer S.W."/>
            <person name="Schatz M.C."/>
            <person name="Schlenke T."/>
            <person name="Schwartz R."/>
            <person name="Segarra C."/>
            <person name="Singh R.S."/>
            <person name="Sirot L."/>
            <person name="Sirota M."/>
            <person name="Sisneros N.B."/>
            <person name="Smith C.D."/>
            <person name="Smith T.F."/>
            <person name="Spieth J."/>
            <person name="Stage D.E."/>
            <person name="Stark A."/>
            <person name="Stephan W."/>
            <person name="Strausberg R.L."/>
            <person name="Strempel S."/>
            <person name="Sturgill D."/>
            <person name="Sutton G."/>
            <person name="Sutton G.G."/>
            <person name="Tao W."/>
            <person name="Teichmann S."/>
            <person name="Tobari Y.N."/>
            <person name="Tomimura Y."/>
            <person name="Tsolas J.M."/>
            <person name="Valente V.L."/>
            <person name="Venter E."/>
            <person name="Venter J.C."/>
            <person name="Vicario S."/>
            <person name="Vieira F.G."/>
            <person name="Vilella A.J."/>
            <person name="Villasante A."/>
            <person name="Walenz B."/>
            <person name="Wang J."/>
            <person name="Wasserman M."/>
            <person name="Watts T."/>
            <person name="Wilson D."/>
            <person name="Wilson R.K."/>
            <person name="Wing R.A."/>
            <person name="Wolfner M.F."/>
            <person name="Wong A."/>
            <person name="Wong G.K."/>
            <person name="Wu C.I."/>
            <person name="Wu G."/>
            <person name="Yamamoto D."/>
            <person name="Yang H.P."/>
            <person name="Yang S.P."/>
            <person name="Yorke J.A."/>
            <person name="Yoshida K."/>
            <person name="Zdobnov E."/>
            <person name="Zhang P."/>
            <person name="Zhang Y."/>
            <person name="Zimin A.V."/>
            <person name="Baldwin J."/>
            <person name="Abdouelleil A."/>
            <person name="Abdulkadir J."/>
            <person name="Abebe A."/>
            <person name="Abera B."/>
            <person name="Abreu J."/>
            <person name="Acer S.C."/>
            <person name="Aftuck L."/>
            <person name="Alexander A."/>
            <person name="An P."/>
            <person name="Anderson E."/>
            <person name="Anderson S."/>
            <person name="Arachi H."/>
            <person name="Azer M."/>
            <person name="Bachantsang P."/>
            <person name="Barry A."/>
            <person name="Bayul T."/>
            <person name="Berlin A."/>
            <person name="Bessette D."/>
            <person name="Bloom T."/>
            <person name="Blye J."/>
            <person name="Boguslavskiy L."/>
            <person name="Bonnet C."/>
            <person name="Boukhgalter B."/>
            <person name="Bourzgui I."/>
            <person name="Brown A."/>
            <person name="Cahill P."/>
            <person name="Channer S."/>
            <person name="Cheshatsang Y."/>
            <person name="Chuda L."/>
            <person name="Citroen M."/>
            <person name="Collymore A."/>
            <person name="Cooke P."/>
            <person name="Costello M."/>
            <person name="D'Aco K."/>
            <person name="Daza R."/>
            <person name="De Haan G."/>
            <person name="DeGray S."/>
            <person name="DeMaso C."/>
            <person name="Dhargay N."/>
            <person name="Dooley K."/>
            <person name="Dooley E."/>
            <person name="Doricent M."/>
            <person name="Dorje P."/>
            <person name="Dorjee K."/>
            <person name="Dupes A."/>
            <person name="Elong R."/>
            <person name="Falk J."/>
            <person name="Farina A."/>
            <person name="Faro S."/>
            <person name="Ferguson D."/>
            <person name="Fisher S."/>
            <person name="Foley C.D."/>
            <person name="Franke A."/>
            <person name="Friedrich D."/>
            <person name="Gadbois L."/>
            <person name="Gearin G."/>
            <person name="Gearin C.R."/>
            <person name="Giannoukos G."/>
            <person name="Goode T."/>
            <person name="Graham J."/>
            <person name="Grandbois E."/>
            <person name="Grewal S."/>
            <person name="Gyaltsen K."/>
            <person name="Hafez N."/>
            <person name="Hagos B."/>
            <person name="Hall J."/>
            <person name="Henson C."/>
            <person name="Hollinger A."/>
            <person name="Honan T."/>
            <person name="Huard M.D."/>
            <person name="Hughes L."/>
            <person name="Hurhula B."/>
            <person name="Husby M.E."/>
            <person name="Kamat A."/>
            <person name="Kanga B."/>
            <person name="Kashin S."/>
            <person name="Khazanovich D."/>
            <person name="Kisner P."/>
            <person name="Lance K."/>
            <person name="Lara M."/>
            <person name="Lee W."/>
            <person name="Lennon N."/>
            <person name="Letendre F."/>
            <person name="LeVine R."/>
            <person name="Lipovsky A."/>
            <person name="Liu X."/>
            <person name="Liu J."/>
            <person name="Liu S."/>
            <person name="Lokyitsang T."/>
            <person name="Lokyitsang Y."/>
            <person name="Lubonja R."/>
            <person name="Lui A."/>
            <person name="MacDonald P."/>
            <person name="Magnisalis V."/>
            <person name="Maru K."/>
            <person name="Matthews C."/>
            <person name="McCusker W."/>
            <person name="McDonough S."/>
            <person name="Mehta T."/>
            <person name="Meldrim J."/>
            <person name="Meneus L."/>
            <person name="Mihai O."/>
            <person name="Mihalev A."/>
            <person name="Mihova T."/>
            <person name="Mittelman R."/>
            <person name="Mlenga V."/>
            <person name="Montmayeur A."/>
            <person name="Mulrain L."/>
            <person name="Navidi A."/>
            <person name="Naylor J."/>
            <person name="Negash T."/>
            <person name="Nguyen T."/>
            <person name="Nguyen N."/>
            <person name="Nicol R."/>
            <person name="Norbu C."/>
            <person name="Norbu N."/>
            <person name="Novod N."/>
            <person name="O'Neill B."/>
            <person name="Osman S."/>
            <person name="Markiewicz E."/>
            <person name="Oyono O.L."/>
            <person name="Patti C."/>
            <person name="Phunkhang P."/>
            <person name="Pierre F."/>
            <person name="Priest M."/>
            <person name="Raghuraman S."/>
            <person name="Rege F."/>
            <person name="Reyes R."/>
            <person name="Rise C."/>
            <person name="Rogov P."/>
            <person name="Ross K."/>
            <person name="Ryan E."/>
            <person name="Settipalli S."/>
            <person name="Shea T."/>
            <person name="Sherpa N."/>
            <person name="Shi L."/>
            <person name="Shih D."/>
            <person name="Sparrow T."/>
            <person name="Spaulding J."/>
            <person name="Stalker J."/>
            <person name="Stange-Thomann N."/>
            <person name="Stavropoulos S."/>
            <person name="Stone C."/>
            <person name="Strader C."/>
            <person name="Tesfaye S."/>
            <person name="Thomson T."/>
            <person name="Thoulutsang Y."/>
            <person name="Thoulutsang D."/>
            <person name="Topham K."/>
            <person name="Topping I."/>
            <person name="Tsamla T."/>
            <person name="Vassiliev H."/>
            <person name="Vo A."/>
            <person name="Wangchuk T."/>
            <person name="Wangdi T."/>
            <person name="Weiand M."/>
            <person name="Wilkinson J."/>
            <person name="Wilson A."/>
            <person name="Yadav S."/>
            <person name="Young G."/>
            <person name="Yu Q."/>
            <person name="Zembek L."/>
            <person name="Zhong D."/>
            <person name="Zimmer A."/>
            <person name="Zwirko Z."/>
            <person name="Jaffe D.B."/>
            <person name="Alvarez P."/>
            <person name="Brockman W."/>
            <person name="Butler J."/>
            <person name="Chin C."/>
            <person name="Gnerre S."/>
            <person name="Grabherr M."/>
            <person name="Kleber M."/>
            <person name="Mauceli E."/>
            <person name="MacCallum I."/>
        </authorList>
    </citation>
    <scope>NUCLEOTIDE SEQUENCE [LARGE SCALE GENOMIC DNA]</scope>
    <source>
        <strain evidence="2">Tucson 14024-0371.13</strain>
    </source>
</reference>
<name>B3LV89_DROAN</name>
<keyword evidence="2" id="KW-1185">Reference proteome</keyword>
<dbReference type="PANTHER" id="PTHR10974">
    <property type="entry name" value="FI08016P-RELATED"/>
    <property type="match status" value="1"/>
</dbReference>
<dbReference type="GeneID" id="6501356"/>
<dbReference type="HOGENOM" id="CLU_018076_2_0_1"/>
<dbReference type="eggNOG" id="ENOG502QRYZ">
    <property type="taxonomic scope" value="Eukaryota"/>
</dbReference>
<protein>
    <recommendedName>
        <fullName evidence="3">DUF229 domain-containing protein</fullName>
    </recommendedName>
</protein>
<gene>
    <name evidence="1" type="primary">Dana\GF18584</name>
    <name evidence="1" type="synonym">dana_GLEANR_19842</name>
    <name evidence="1" type="ORF">GF18584</name>
</gene>
<dbReference type="PANTHER" id="PTHR10974:SF9">
    <property type="entry name" value="DUF229 DOMAIN CONTAINING PROTEIN-RELATED"/>
    <property type="match status" value="1"/>
</dbReference>
<organism evidence="1 2">
    <name type="scientific">Drosophila ananassae</name>
    <name type="common">Fruit fly</name>
    <dbReference type="NCBI Taxonomy" id="7217"/>
    <lineage>
        <taxon>Eukaryota</taxon>
        <taxon>Metazoa</taxon>
        <taxon>Ecdysozoa</taxon>
        <taxon>Arthropoda</taxon>
        <taxon>Hexapoda</taxon>
        <taxon>Insecta</taxon>
        <taxon>Pterygota</taxon>
        <taxon>Neoptera</taxon>
        <taxon>Endopterygota</taxon>
        <taxon>Diptera</taxon>
        <taxon>Brachycera</taxon>
        <taxon>Muscomorpha</taxon>
        <taxon>Ephydroidea</taxon>
        <taxon>Drosophilidae</taxon>
        <taxon>Drosophila</taxon>
        <taxon>Sophophora</taxon>
    </lineage>
</organism>
<dbReference type="OrthoDB" id="413313at2759"/>
<dbReference type="Gene3D" id="3.40.720.10">
    <property type="entry name" value="Alkaline Phosphatase, subunit A"/>
    <property type="match status" value="1"/>
</dbReference>
<dbReference type="EMBL" id="CH902617">
    <property type="protein sequence ID" value="EDV43621.2"/>
    <property type="molecule type" value="Genomic_DNA"/>
</dbReference>
<dbReference type="AlphaFoldDB" id="B3LV89"/>
<dbReference type="InterPro" id="IPR017850">
    <property type="entry name" value="Alkaline_phosphatase_core_sf"/>
</dbReference>
<dbReference type="FunFam" id="3.40.720.10:FF:000017">
    <property type="entry name" value="Predicted protein"/>
    <property type="match status" value="1"/>
</dbReference>
<dbReference type="InParanoid" id="B3LV89"/>